<evidence type="ECO:0000313" key="8">
    <source>
        <dbReference type="Proteomes" id="UP001374579"/>
    </source>
</evidence>
<dbReference type="InterPro" id="IPR006694">
    <property type="entry name" value="Fatty_acid_hydroxylase"/>
</dbReference>
<organism evidence="7 8">
    <name type="scientific">Littorina saxatilis</name>
    <dbReference type="NCBI Taxonomy" id="31220"/>
    <lineage>
        <taxon>Eukaryota</taxon>
        <taxon>Metazoa</taxon>
        <taxon>Spiralia</taxon>
        <taxon>Lophotrochozoa</taxon>
        <taxon>Mollusca</taxon>
        <taxon>Gastropoda</taxon>
        <taxon>Caenogastropoda</taxon>
        <taxon>Littorinimorpha</taxon>
        <taxon>Littorinoidea</taxon>
        <taxon>Littorinidae</taxon>
        <taxon>Littorina</taxon>
    </lineage>
</organism>
<feature type="transmembrane region" description="Helical" evidence="5">
    <location>
        <begin position="122"/>
        <end position="142"/>
    </location>
</feature>
<keyword evidence="4 5" id="KW-0472">Membrane</keyword>
<evidence type="ECO:0000256" key="2">
    <source>
        <dbReference type="ARBA" id="ARBA00022692"/>
    </source>
</evidence>
<evidence type="ECO:0000313" key="7">
    <source>
        <dbReference type="EMBL" id="KAK7096993.1"/>
    </source>
</evidence>
<keyword evidence="2 5" id="KW-0812">Transmembrane</keyword>
<proteinExistence type="predicted"/>
<dbReference type="EMBL" id="JBAMIC010000013">
    <property type="protein sequence ID" value="KAK7096993.1"/>
    <property type="molecule type" value="Genomic_DNA"/>
</dbReference>
<dbReference type="Proteomes" id="UP001374579">
    <property type="component" value="Unassembled WGS sequence"/>
</dbReference>
<gene>
    <name evidence="7" type="ORF">V1264_004035</name>
</gene>
<feature type="domain" description="Fatty acid hydroxylase" evidence="6">
    <location>
        <begin position="165"/>
        <end position="288"/>
    </location>
</feature>
<keyword evidence="8" id="KW-1185">Reference proteome</keyword>
<accession>A0AAN9G686</accession>
<name>A0AAN9G686_9CAEN</name>
<dbReference type="GO" id="GO:0005506">
    <property type="term" value="F:iron ion binding"/>
    <property type="evidence" value="ECO:0007669"/>
    <property type="project" value="InterPro"/>
</dbReference>
<evidence type="ECO:0000256" key="1">
    <source>
        <dbReference type="ARBA" id="ARBA00004370"/>
    </source>
</evidence>
<dbReference type="AlphaFoldDB" id="A0AAN9G686"/>
<feature type="transmembrane region" description="Helical" evidence="5">
    <location>
        <begin position="15"/>
        <end position="33"/>
    </location>
</feature>
<dbReference type="InterPro" id="IPR050307">
    <property type="entry name" value="Sterol_Desaturase_Related"/>
</dbReference>
<evidence type="ECO:0000256" key="3">
    <source>
        <dbReference type="ARBA" id="ARBA00022989"/>
    </source>
</evidence>
<dbReference type="PANTHER" id="PTHR11863">
    <property type="entry name" value="STEROL DESATURASE"/>
    <property type="match status" value="1"/>
</dbReference>
<keyword evidence="3 5" id="KW-1133">Transmembrane helix</keyword>
<feature type="transmembrane region" description="Helical" evidence="5">
    <location>
        <begin position="54"/>
        <end position="78"/>
    </location>
</feature>
<dbReference type="GO" id="GO:0016020">
    <property type="term" value="C:membrane"/>
    <property type="evidence" value="ECO:0007669"/>
    <property type="project" value="UniProtKB-SubCell"/>
</dbReference>
<comment type="caution">
    <text evidence="7">The sequence shown here is derived from an EMBL/GenBank/DDBJ whole genome shotgun (WGS) entry which is preliminary data.</text>
</comment>
<sequence>MVGQILRLVDSVRKGLFIVGTALLIFIAARNSITWHMQKFWGASGDFWQQQWKNIYHLCGSSAFTLGVFGTTVFGFLVFWLSNAFLLLLDITGRPAALLRYKVQPDKNVPVPKESIRRAVQLVLFNQMVVGIPVAVVVNYVMRWRGCSVMPEDLPTFHWAVLELIICILTEEVCFYYSHRLLHHPRLYKYIHKRHHEWTAPIGIVSIYAHPVEHVLSNLIPPALGPLLLGSHLATAWLWFALALMSTTVAHCGYHFPFLPSPEAHDYHHLKFNQNYGVLGVMDRLHGTDNQFRASKAYQRHFLLLGFIPMAQQFPEQPSKSKSE</sequence>
<protein>
    <recommendedName>
        <fullName evidence="6">Fatty acid hydroxylase domain-containing protein</fullName>
    </recommendedName>
</protein>
<evidence type="ECO:0000256" key="4">
    <source>
        <dbReference type="ARBA" id="ARBA00023136"/>
    </source>
</evidence>
<reference evidence="7 8" key="1">
    <citation type="submission" date="2024-02" db="EMBL/GenBank/DDBJ databases">
        <title>Chromosome-scale genome assembly of the rough periwinkle Littorina saxatilis.</title>
        <authorList>
            <person name="De Jode A."/>
            <person name="Faria R."/>
            <person name="Formenti G."/>
            <person name="Sims Y."/>
            <person name="Smith T.P."/>
            <person name="Tracey A."/>
            <person name="Wood J.M.D."/>
            <person name="Zagrodzka Z.B."/>
            <person name="Johannesson K."/>
            <person name="Butlin R.K."/>
            <person name="Leder E.H."/>
        </authorList>
    </citation>
    <scope>NUCLEOTIDE SEQUENCE [LARGE SCALE GENOMIC DNA]</scope>
    <source>
        <strain evidence="7">Snail1</strain>
        <tissue evidence="7">Muscle</tissue>
    </source>
</reference>
<dbReference type="GO" id="GO:0008610">
    <property type="term" value="P:lipid biosynthetic process"/>
    <property type="evidence" value="ECO:0007669"/>
    <property type="project" value="InterPro"/>
</dbReference>
<comment type="subcellular location">
    <subcellularLocation>
        <location evidence="1">Membrane</location>
    </subcellularLocation>
</comment>
<evidence type="ECO:0000256" key="5">
    <source>
        <dbReference type="SAM" id="Phobius"/>
    </source>
</evidence>
<evidence type="ECO:0000259" key="6">
    <source>
        <dbReference type="Pfam" id="PF04116"/>
    </source>
</evidence>
<dbReference type="Pfam" id="PF04116">
    <property type="entry name" value="FA_hydroxylase"/>
    <property type="match status" value="1"/>
</dbReference>
<dbReference type="GO" id="GO:0016491">
    <property type="term" value="F:oxidoreductase activity"/>
    <property type="evidence" value="ECO:0007669"/>
    <property type="project" value="InterPro"/>
</dbReference>